<dbReference type="FunFam" id="1.50.40.10:FF:000103">
    <property type="entry name" value="Mitochondrial glycine transporter"/>
    <property type="match status" value="1"/>
</dbReference>
<comment type="function">
    <text evidence="10">Mitochondrial glycine transporter that imports glycine into the mitochondrial matrix. Plays an important role in providing glycine for the first enzymatic step in heme biosynthesis, the condensation of glycine with succinyl-CoA to produce 5-aminolevulinate (ALA) in the miochondrial matrix.</text>
</comment>
<evidence type="ECO:0000313" key="13">
    <source>
        <dbReference type="EMBL" id="AET38839.1"/>
    </source>
</evidence>
<keyword evidence="2 10" id="KW-0813">Transport</keyword>
<evidence type="ECO:0000256" key="1">
    <source>
        <dbReference type="ARBA" id="ARBA00004448"/>
    </source>
</evidence>
<evidence type="ECO:0000256" key="2">
    <source>
        <dbReference type="ARBA" id="ARBA00022448"/>
    </source>
</evidence>
<feature type="repeat" description="Solcar" evidence="11">
    <location>
        <begin position="209"/>
        <end position="293"/>
    </location>
</feature>
<evidence type="ECO:0000313" key="14">
    <source>
        <dbReference type="Proteomes" id="UP000006790"/>
    </source>
</evidence>
<proteinExistence type="inferred from homology"/>
<dbReference type="InParanoid" id="G8JRS0"/>
<evidence type="ECO:0000256" key="3">
    <source>
        <dbReference type="ARBA" id="ARBA00022692"/>
    </source>
</evidence>
<dbReference type="Proteomes" id="UP000006790">
    <property type="component" value="Chromosome 3"/>
</dbReference>
<feature type="repeat" description="Solcar" evidence="11">
    <location>
        <begin position="103"/>
        <end position="187"/>
    </location>
</feature>
<protein>
    <recommendedName>
        <fullName evidence="10">Mitochondrial glycine transporter</fullName>
    </recommendedName>
    <alternativeName>
        <fullName evidence="10">Solute carrier family 25 member 38 homolog</fullName>
    </alternativeName>
</protein>
<dbReference type="KEGG" id="erc:Ecym_3351"/>
<dbReference type="GO" id="GO:0015187">
    <property type="term" value="F:glycine transmembrane transporter activity"/>
    <property type="evidence" value="ECO:0007669"/>
    <property type="project" value="UniProtKB-UniRule"/>
</dbReference>
<dbReference type="InterPro" id="IPR018108">
    <property type="entry name" value="MCP_transmembrane"/>
</dbReference>
<reference evidence="14" key="1">
    <citation type="journal article" date="2012" name="G3 (Bethesda)">
        <title>Pichia sorbitophila, an interspecies yeast hybrid reveals early steps of genome resolution following polyploidization.</title>
        <authorList>
            <person name="Leh Louis V."/>
            <person name="Despons L."/>
            <person name="Friedrich A."/>
            <person name="Martin T."/>
            <person name="Durrens P."/>
            <person name="Casaregola S."/>
            <person name="Neuveglise C."/>
            <person name="Fairhead C."/>
            <person name="Marck C."/>
            <person name="Cruz J.A."/>
            <person name="Straub M.L."/>
            <person name="Kugler V."/>
            <person name="Sacerdot C."/>
            <person name="Uzunov Z."/>
            <person name="Thierry A."/>
            <person name="Weiss S."/>
            <person name="Bleykasten C."/>
            <person name="De Montigny J."/>
            <person name="Jacques N."/>
            <person name="Jung P."/>
            <person name="Lemaire M."/>
            <person name="Mallet S."/>
            <person name="Morel G."/>
            <person name="Richard G.F."/>
            <person name="Sarkar A."/>
            <person name="Savel G."/>
            <person name="Schacherer J."/>
            <person name="Seret M.L."/>
            <person name="Talla E."/>
            <person name="Samson G."/>
            <person name="Jubin C."/>
            <person name="Poulain J."/>
            <person name="Vacherie B."/>
            <person name="Barbe V."/>
            <person name="Pelletier E."/>
            <person name="Sherman D.J."/>
            <person name="Westhof E."/>
            <person name="Weissenbach J."/>
            <person name="Baret P.V."/>
            <person name="Wincker P."/>
            <person name="Gaillardin C."/>
            <person name="Dujon B."/>
            <person name="Souciet J.L."/>
        </authorList>
    </citation>
    <scope>NUCLEOTIDE SEQUENCE [LARGE SCALE GENOMIC DNA]</scope>
    <source>
        <strain evidence="14">CBS 270.75 / DBVPG 7215 / KCTC 17166 / NRRL Y-17582</strain>
    </source>
</reference>
<sequence>MSKDSTDTSSHLIGGLLAGLATVVVLQPFDLLKTRVQQNQHATLTETVKGLNSIFELWRGTVPSGFRTSLGSAMYVTTLDFTRKTIAAGSHNSQNKSSILPKLSMHQNLLAGSFSRALVGFITMPITIIKVRYESTVYQYSSLMGAVKSIYKTEGLNGFFRGFYATALRDAPYAGIYVLLYEKAKETLPRILPSAILEVDHSNILKTYSSAIINVTGAVFAACTGSALTAPFDTIKTRMQLEPDKFSGFIQTLRYIVTKEKIRVLFRGLGLRLTRKALGAGIGWTVYEELIKTL</sequence>
<keyword evidence="5 10" id="KW-0999">Mitochondrion inner membrane</keyword>
<keyword evidence="8 10" id="KW-0472">Membrane</keyword>
<dbReference type="PRINTS" id="PR00926">
    <property type="entry name" value="MITOCARRIER"/>
</dbReference>
<dbReference type="FunCoup" id="G8JRS0">
    <property type="interactions" value="102"/>
</dbReference>
<feature type="repeat" description="Solcar" evidence="11">
    <location>
        <begin position="6"/>
        <end position="85"/>
    </location>
</feature>
<dbReference type="GO" id="GO:0006783">
    <property type="term" value="P:heme biosynthetic process"/>
    <property type="evidence" value="ECO:0007669"/>
    <property type="project" value="EnsemblFungi"/>
</dbReference>
<dbReference type="InterPro" id="IPR002067">
    <property type="entry name" value="MCP"/>
</dbReference>
<keyword evidence="14" id="KW-1185">Reference proteome</keyword>
<dbReference type="AlphaFoldDB" id="G8JRS0"/>
<name>G8JRS0_ERECY</name>
<dbReference type="eggNOG" id="KOG0766">
    <property type="taxonomic scope" value="Eukaryota"/>
</dbReference>
<dbReference type="Pfam" id="PF00153">
    <property type="entry name" value="Mito_carr"/>
    <property type="match status" value="3"/>
</dbReference>
<dbReference type="RefSeq" id="XP_003645656.1">
    <property type="nucleotide sequence ID" value="XM_003645608.1"/>
</dbReference>
<dbReference type="GO" id="GO:0005743">
    <property type="term" value="C:mitochondrial inner membrane"/>
    <property type="evidence" value="ECO:0007669"/>
    <property type="project" value="UniProtKB-SubCell"/>
</dbReference>
<accession>G8JRS0</accession>
<dbReference type="GO" id="GO:1904983">
    <property type="term" value="P:glycine import into mitochondrion"/>
    <property type="evidence" value="ECO:0007669"/>
    <property type="project" value="UniProtKB-UniRule"/>
</dbReference>
<gene>
    <name evidence="13" type="ordered locus">Ecym_3351</name>
</gene>
<comment type="catalytic activity">
    <reaction evidence="9 10">
        <text>glycine(in) = glycine(out)</text>
        <dbReference type="Rhea" id="RHEA:70715"/>
        <dbReference type="ChEBI" id="CHEBI:57305"/>
    </reaction>
</comment>
<dbReference type="EMBL" id="CP002499">
    <property type="protein sequence ID" value="AET38839.1"/>
    <property type="molecule type" value="Genomic_DNA"/>
</dbReference>
<dbReference type="PANTHER" id="PTHR46181:SF3">
    <property type="entry name" value="MITOCHONDRIAL GLYCINE TRANSPORTER"/>
    <property type="match status" value="1"/>
</dbReference>
<dbReference type="SUPFAM" id="SSF103506">
    <property type="entry name" value="Mitochondrial carrier"/>
    <property type="match status" value="1"/>
</dbReference>
<dbReference type="STRING" id="931890.G8JRS0"/>
<comment type="subcellular location">
    <subcellularLocation>
        <location evidence="1 10">Mitochondrion inner membrane</location>
        <topology evidence="1 10">Multi-pass membrane protein</topology>
    </subcellularLocation>
</comment>
<evidence type="ECO:0000256" key="8">
    <source>
        <dbReference type="ARBA" id="ARBA00023136"/>
    </source>
</evidence>
<evidence type="ECO:0000256" key="6">
    <source>
        <dbReference type="ARBA" id="ARBA00022989"/>
    </source>
</evidence>
<dbReference type="OMA" id="WGIYEEL"/>
<comment type="similarity">
    <text evidence="10">Belongs to the mitochondrial carrier (TC 2.A.29) family. SLC25A38 subfamily.</text>
</comment>
<feature type="transmembrane region" description="Helical" evidence="12">
    <location>
        <begin position="12"/>
        <end position="32"/>
    </location>
</feature>
<keyword evidence="6 10" id="KW-1133">Transmembrane helix</keyword>
<dbReference type="InterPro" id="IPR023395">
    <property type="entry name" value="MCP_dom_sf"/>
</dbReference>
<evidence type="ECO:0000256" key="5">
    <source>
        <dbReference type="ARBA" id="ARBA00022792"/>
    </source>
</evidence>
<organism evidence="13 14">
    <name type="scientific">Eremothecium cymbalariae (strain CBS 270.75 / DBVPG 7215 / KCTC 17166 / NRRL Y-17582)</name>
    <name type="common">Yeast</name>
    <dbReference type="NCBI Taxonomy" id="931890"/>
    <lineage>
        <taxon>Eukaryota</taxon>
        <taxon>Fungi</taxon>
        <taxon>Dikarya</taxon>
        <taxon>Ascomycota</taxon>
        <taxon>Saccharomycotina</taxon>
        <taxon>Saccharomycetes</taxon>
        <taxon>Saccharomycetales</taxon>
        <taxon>Saccharomycetaceae</taxon>
        <taxon>Eremothecium</taxon>
    </lineage>
</organism>
<dbReference type="PROSITE" id="PS50920">
    <property type="entry name" value="SOLCAR"/>
    <property type="match status" value="3"/>
</dbReference>
<dbReference type="OrthoDB" id="1924968at2759"/>
<evidence type="ECO:0000256" key="12">
    <source>
        <dbReference type="SAM" id="Phobius"/>
    </source>
</evidence>
<keyword evidence="4 10" id="KW-0677">Repeat</keyword>
<dbReference type="PANTHER" id="PTHR46181">
    <property type="entry name" value="MITOCHONDRIAL GLYCINE TRANSPORTER"/>
    <property type="match status" value="1"/>
</dbReference>
<evidence type="ECO:0000256" key="9">
    <source>
        <dbReference type="ARBA" id="ARBA00034060"/>
    </source>
</evidence>
<evidence type="ECO:0000256" key="4">
    <source>
        <dbReference type="ARBA" id="ARBA00022737"/>
    </source>
</evidence>
<dbReference type="HAMAP" id="MF_03064">
    <property type="entry name" value="SLC25A38"/>
    <property type="match status" value="1"/>
</dbReference>
<evidence type="ECO:0000256" key="7">
    <source>
        <dbReference type="ARBA" id="ARBA00023128"/>
    </source>
</evidence>
<dbReference type="InterPro" id="IPR030847">
    <property type="entry name" value="Hem25/SLC25A38"/>
</dbReference>
<evidence type="ECO:0000256" key="10">
    <source>
        <dbReference type="HAMAP-Rule" id="MF_03064"/>
    </source>
</evidence>
<keyword evidence="3 10" id="KW-0812">Transmembrane</keyword>
<dbReference type="Gene3D" id="1.50.40.10">
    <property type="entry name" value="Mitochondrial carrier domain"/>
    <property type="match status" value="1"/>
</dbReference>
<dbReference type="GeneID" id="11468925"/>
<dbReference type="HOGENOM" id="CLU_015166_0_3_1"/>
<evidence type="ECO:0000256" key="11">
    <source>
        <dbReference type="PROSITE-ProRule" id="PRU00282"/>
    </source>
</evidence>
<keyword evidence="7 10" id="KW-0496">Mitochondrion</keyword>